<gene>
    <name evidence="2" type="ORF">HMPREF0536_10070</name>
    <name evidence="1" type="ORF">HMPREF0536_11120</name>
</gene>
<evidence type="ECO:0000313" key="3">
    <source>
        <dbReference type="Proteomes" id="UP000004335"/>
    </source>
</evidence>
<dbReference type="AlphaFoldDB" id="A0A828REH1"/>
<name>A0A828REH1_LIMRT</name>
<accession>A0A828REH1</accession>
<dbReference type="RefSeq" id="WP_003666971.1">
    <property type="nucleotide sequence ID" value="NZ_ACGX02000002.1"/>
</dbReference>
<dbReference type="Proteomes" id="UP000004335">
    <property type="component" value="Unassembled WGS sequence"/>
</dbReference>
<proteinExistence type="predicted"/>
<reference evidence="1 3" key="1">
    <citation type="submission" date="2011-01" db="EMBL/GenBank/DDBJ databases">
        <authorList>
            <person name="Muzny D."/>
            <person name="Qin X."/>
            <person name="Buhay C."/>
            <person name="Dugan-Rocha S."/>
            <person name="Ding Y."/>
            <person name="Chen G."/>
            <person name="Hawes A."/>
            <person name="Holder M."/>
            <person name="Jhangiani S."/>
            <person name="Johnson A."/>
            <person name="Khan Z."/>
            <person name="Li Z."/>
            <person name="Liu W."/>
            <person name="Liu X."/>
            <person name="Perez L."/>
            <person name="Shen H."/>
            <person name="Wang Q."/>
            <person name="Watt J."/>
            <person name="Xi L."/>
            <person name="Xin Y."/>
            <person name="Zhou J."/>
            <person name="Deng J."/>
            <person name="Jiang H."/>
            <person name="Liu Y."/>
            <person name="Qu J."/>
            <person name="Song X.-Z."/>
            <person name="Zhang L."/>
            <person name="Villasana D."/>
            <person name="Johnson A."/>
            <person name="Liu J."/>
            <person name="Liyanage D."/>
            <person name="Lorensuhewa L."/>
            <person name="Robinson T."/>
            <person name="Song A."/>
            <person name="Song B.-B."/>
            <person name="Dinh H."/>
            <person name="Thornton R."/>
            <person name="Coyle M."/>
            <person name="Francisco L."/>
            <person name="Jackson L."/>
            <person name="Javaid M."/>
            <person name="Korchina V."/>
            <person name="Kovar C."/>
            <person name="Mata R."/>
            <person name="Mathew T."/>
            <person name="Ngo R."/>
            <person name="Nguyen L."/>
            <person name="Nguyen N."/>
            <person name="Okwuonu G."/>
            <person name="Ongeri F."/>
            <person name="Pham C."/>
            <person name="Simmons D."/>
            <person name="Wilczek-Boney K."/>
            <person name="Hale W."/>
            <person name="Jakkamsetti A."/>
            <person name="Pham P."/>
            <person name="Ruth R."/>
            <person name="San Lucas F."/>
            <person name="Warren J."/>
            <person name="Zhang J."/>
            <person name="Zhao Z."/>
            <person name="Zhou C."/>
            <person name="Zhu D."/>
            <person name="Lee S."/>
            <person name="Bess C."/>
            <person name="Blankenburg K."/>
            <person name="Forbes L."/>
            <person name="Fu Q."/>
            <person name="Gubbala S."/>
            <person name="Hirani K."/>
            <person name="Jayaseelan J.C."/>
            <person name="Lara F."/>
            <person name="Munidasa M."/>
            <person name="Palculict T."/>
            <person name="Patil S."/>
            <person name="Pu L.-L."/>
            <person name="Saada N."/>
            <person name="Tang L."/>
            <person name="Weissenberger G."/>
            <person name="Zhu Y."/>
            <person name="Hemphill L."/>
            <person name="Shang Y."/>
            <person name="Youmans B."/>
            <person name="Ayvaz T."/>
            <person name="Ross M."/>
            <person name="Santibanez J."/>
            <person name="Aqrawi P."/>
            <person name="Gross S."/>
            <person name="Joshi V."/>
            <person name="Fowler G."/>
            <person name="Nazareth L."/>
            <person name="Reid J."/>
            <person name="Worley K."/>
            <person name="Petrosino J."/>
            <person name="Highlander S."/>
            <person name="Gibbs R."/>
        </authorList>
    </citation>
    <scope>NUCLEOTIDE SEQUENCE [LARGE SCALE GENOMIC DNA]</scope>
    <source>
        <strain evidence="1 3">MM4-1A</strain>
    </source>
</reference>
<dbReference type="EMBL" id="ACGX02000002">
    <property type="protein sequence ID" value="EGC16042.1"/>
    <property type="molecule type" value="Genomic_DNA"/>
</dbReference>
<evidence type="ECO:0000313" key="1">
    <source>
        <dbReference type="EMBL" id="EGC13984.1"/>
    </source>
</evidence>
<protein>
    <submittedName>
        <fullName evidence="1">Uncharacterized protein</fullName>
    </submittedName>
</protein>
<sequence>MQKELYKALATYILKVLSDKNSRPAPEEVNQLFQELRLLRRNR</sequence>
<comment type="caution">
    <text evidence="1">The sequence shown here is derived from an EMBL/GenBank/DDBJ whole genome shotgun (WGS) entry which is preliminary data.</text>
</comment>
<dbReference type="EMBL" id="ACGX02000007">
    <property type="protein sequence ID" value="EGC13984.1"/>
    <property type="molecule type" value="Genomic_DNA"/>
</dbReference>
<evidence type="ECO:0000313" key="2">
    <source>
        <dbReference type="EMBL" id="EGC16042.1"/>
    </source>
</evidence>
<organism evidence="1 3">
    <name type="scientific">Limosilactobacillus reuteri MM4-1A</name>
    <dbReference type="NCBI Taxonomy" id="548485"/>
    <lineage>
        <taxon>Bacteria</taxon>
        <taxon>Bacillati</taxon>
        <taxon>Bacillota</taxon>
        <taxon>Bacilli</taxon>
        <taxon>Lactobacillales</taxon>
        <taxon>Lactobacillaceae</taxon>
        <taxon>Limosilactobacillus</taxon>
    </lineage>
</organism>